<evidence type="ECO:0000313" key="2">
    <source>
        <dbReference type="Proteomes" id="UP000078084"/>
    </source>
</evidence>
<comment type="caution">
    <text evidence="1">The sequence shown here is derived from an EMBL/GenBank/DDBJ whole genome shotgun (WGS) entry which is preliminary data.</text>
</comment>
<dbReference type="AlphaFoldDB" id="A0A171KSG4"/>
<proteinExistence type="predicted"/>
<dbReference type="STRING" id="206506.AAV32_09670"/>
<evidence type="ECO:0000313" key="1">
    <source>
        <dbReference type="EMBL" id="KKO71831.1"/>
    </source>
</evidence>
<protein>
    <submittedName>
        <fullName evidence="1">Uncharacterized protein</fullName>
    </submittedName>
</protein>
<accession>A0A171KSG4</accession>
<dbReference type="EMBL" id="LBNE01000005">
    <property type="protein sequence ID" value="KKO71831.1"/>
    <property type="molecule type" value="Genomic_DNA"/>
</dbReference>
<organism evidence="1 2">
    <name type="scientific">Kerstersia gyiorum</name>
    <dbReference type="NCBI Taxonomy" id="206506"/>
    <lineage>
        <taxon>Bacteria</taxon>
        <taxon>Pseudomonadati</taxon>
        <taxon>Pseudomonadota</taxon>
        <taxon>Betaproteobacteria</taxon>
        <taxon>Burkholderiales</taxon>
        <taxon>Alcaligenaceae</taxon>
        <taxon>Kerstersia</taxon>
    </lineage>
</organism>
<gene>
    <name evidence="1" type="ORF">AAV32_09670</name>
</gene>
<reference evidence="1 2" key="1">
    <citation type="submission" date="2015-04" db="EMBL/GenBank/DDBJ databases">
        <title>Genome sequence of Kerstersia gyiorum CG1.</title>
        <authorList>
            <person name="Greninger A.L."/>
            <person name="Kozyreva V."/>
            <person name="Chaturvedi V."/>
        </authorList>
    </citation>
    <scope>NUCLEOTIDE SEQUENCE [LARGE SCALE GENOMIC DNA]</scope>
    <source>
        <strain evidence="1 2">CG1</strain>
    </source>
</reference>
<keyword evidence="2" id="KW-1185">Reference proteome</keyword>
<dbReference type="PATRIC" id="fig|206506.3.peg.2072"/>
<dbReference type="Proteomes" id="UP000078084">
    <property type="component" value="Unassembled WGS sequence"/>
</dbReference>
<sequence length="102" mass="10170">MMTYQVGEAASGYDAVGCGADIALGALCATTGMADHNSRIGLALHAAEAHSAGVRGPFTVLSIGGGHRMGGSGGGIRAGGGKSLGGRRFLDRLPNARRDFSP</sequence>
<name>A0A171KSG4_9BURK</name>